<keyword evidence="1" id="KW-0472">Membrane</keyword>
<evidence type="ECO:0000256" key="1">
    <source>
        <dbReference type="SAM" id="Phobius"/>
    </source>
</evidence>
<proteinExistence type="predicted"/>
<dbReference type="PROSITE" id="PS51034">
    <property type="entry name" value="ZP_2"/>
    <property type="match status" value="1"/>
</dbReference>
<dbReference type="InterPro" id="IPR052774">
    <property type="entry name" value="Celegans_DevNeuronal_Protein"/>
</dbReference>
<dbReference type="RefSeq" id="XP_013793683.1">
    <property type="nucleotide sequence ID" value="XM_013938229.2"/>
</dbReference>
<keyword evidence="1" id="KW-1133">Transmembrane helix</keyword>
<sequence>VFGILARDLVARNGRDDDYIILIDNNGCPTDPSIFPSLEKVPETKALQGKFDAFKFSDDVVVRFQVNVQFCLQECDPVSCGDSSSYGRRRRRRTEESPFPILPDYPLQREIIVEGISVTRIKDDDVTKDTGNNGENEICTSKTVVAAAVISAVLVQLCIIIACITCLVLNRRSHDRDDVSTTTSHMTPFGSRGILQSLRRLE</sequence>
<name>A0ABM1C3U7_LIMPO</name>
<accession>A0ABM1C3U7</accession>
<keyword evidence="1" id="KW-0812">Transmembrane</keyword>
<feature type="transmembrane region" description="Helical" evidence="1">
    <location>
        <begin position="144"/>
        <end position="169"/>
    </location>
</feature>
<dbReference type="PANTHER" id="PTHR47327:SF8">
    <property type="entry name" value="FI17836P1"/>
    <property type="match status" value="1"/>
</dbReference>
<protein>
    <submittedName>
        <fullName evidence="4">Uncharacterized protein LOC106477689</fullName>
    </submittedName>
</protein>
<dbReference type="PANTHER" id="PTHR47327">
    <property type="entry name" value="FI18240P1-RELATED"/>
    <property type="match status" value="1"/>
</dbReference>
<dbReference type="Proteomes" id="UP000694941">
    <property type="component" value="Unplaced"/>
</dbReference>
<feature type="domain" description="ZP" evidence="2">
    <location>
        <begin position="1"/>
        <end position="87"/>
    </location>
</feature>
<evidence type="ECO:0000259" key="2">
    <source>
        <dbReference type="PROSITE" id="PS51034"/>
    </source>
</evidence>
<keyword evidence="3" id="KW-1185">Reference proteome</keyword>
<reference evidence="4" key="1">
    <citation type="submission" date="2025-08" db="UniProtKB">
        <authorList>
            <consortium name="RefSeq"/>
        </authorList>
    </citation>
    <scope>IDENTIFICATION</scope>
    <source>
        <tissue evidence="4">Muscle</tissue>
    </source>
</reference>
<dbReference type="GeneID" id="106477689"/>
<feature type="non-terminal residue" evidence="4">
    <location>
        <position position="1"/>
    </location>
</feature>
<dbReference type="InterPro" id="IPR001507">
    <property type="entry name" value="ZP_dom"/>
</dbReference>
<organism evidence="3 4">
    <name type="scientific">Limulus polyphemus</name>
    <name type="common">Atlantic horseshoe crab</name>
    <dbReference type="NCBI Taxonomy" id="6850"/>
    <lineage>
        <taxon>Eukaryota</taxon>
        <taxon>Metazoa</taxon>
        <taxon>Ecdysozoa</taxon>
        <taxon>Arthropoda</taxon>
        <taxon>Chelicerata</taxon>
        <taxon>Merostomata</taxon>
        <taxon>Xiphosura</taxon>
        <taxon>Limulidae</taxon>
        <taxon>Limulus</taxon>
    </lineage>
</organism>
<evidence type="ECO:0000313" key="3">
    <source>
        <dbReference type="Proteomes" id="UP000694941"/>
    </source>
</evidence>
<evidence type="ECO:0000313" key="4">
    <source>
        <dbReference type="RefSeq" id="XP_013793683.1"/>
    </source>
</evidence>
<gene>
    <name evidence="4" type="primary">LOC106477689</name>
</gene>